<feature type="compositionally biased region" description="Acidic residues" evidence="1">
    <location>
        <begin position="110"/>
        <end position="125"/>
    </location>
</feature>
<feature type="compositionally biased region" description="Low complexity" evidence="1">
    <location>
        <begin position="372"/>
        <end position="384"/>
    </location>
</feature>
<evidence type="ECO:0000256" key="2">
    <source>
        <dbReference type="SAM" id="Phobius"/>
    </source>
</evidence>
<comment type="caution">
    <text evidence="3">The sequence shown here is derived from an EMBL/GenBank/DDBJ whole genome shotgun (WGS) entry which is preliminary data.</text>
</comment>
<keyword evidence="2" id="KW-1133">Transmembrane helix</keyword>
<organism evidence="3 4">
    <name type="scientific">Polyrhizophydium stewartii</name>
    <dbReference type="NCBI Taxonomy" id="2732419"/>
    <lineage>
        <taxon>Eukaryota</taxon>
        <taxon>Fungi</taxon>
        <taxon>Fungi incertae sedis</taxon>
        <taxon>Chytridiomycota</taxon>
        <taxon>Chytridiomycota incertae sedis</taxon>
        <taxon>Chytridiomycetes</taxon>
        <taxon>Rhizophydiales</taxon>
        <taxon>Rhizophydiales incertae sedis</taxon>
        <taxon>Polyrhizophydium</taxon>
    </lineage>
</organism>
<feature type="region of interest" description="Disordered" evidence="1">
    <location>
        <begin position="259"/>
        <end position="302"/>
    </location>
</feature>
<evidence type="ECO:0000313" key="4">
    <source>
        <dbReference type="Proteomes" id="UP001527925"/>
    </source>
</evidence>
<accession>A0ABR4NC74</accession>
<feature type="compositionally biased region" description="Pro residues" evidence="1">
    <location>
        <begin position="34"/>
        <end position="43"/>
    </location>
</feature>
<dbReference type="EMBL" id="JADGIZ020000013">
    <property type="protein sequence ID" value="KAL2917041.1"/>
    <property type="molecule type" value="Genomic_DNA"/>
</dbReference>
<name>A0ABR4NC74_9FUNG</name>
<keyword evidence="4" id="KW-1185">Reference proteome</keyword>
<gene>
    <name evidence="3" type="ORF">HK105_203473</name>
</gene>
<dbReference type="Proteomes" id="UP001527925">
    <property type="component" value="Unassembled WGS sequence"/>
</dbReference>
<reference evidence="3 4" key="1">
    <citation type="submission" date="2023-09" db="EMBL/GenBank/DDBJ databases">
        <title>Pangenome analysis of Batrachochytrium dendrobatidis and related Chytrids.</title>
        <authorList>
            <person name="Yacoub M.N."/>
            <person name="Stajich J.E."/>
            <person name="James T.Y."/>
        </authorList>
    </citation>
    <scope>NUCLEOTIDE SEQUENCE [LARGE SCALE GENOMIC DNA]</scope>
    <source>
        <strain evidence="3 4">JEL0888</strain>
    </source>
</reference>
<feature type="compositionally biased region" description="Pro residues" evidence="1">
    <location>
        <begin position="326"/>
        <end position="335"/>
    </location>
</feature>
<proteinExistence type="predicted"/>
<feature type="region of interest" description="Disordered" evidence="1">
    <location>
        <begin position="320"/>
        <end position="428"/>
    </location>
</feature>
<keyword evidence="2" id="KW-0812">Transmembrane</keyword>
<feature type="region of interest" description="Disordered" evidence="1">
    <location>
        <begin position="1"/>
        <end position="125"/>
    </location>
</feature>
<evidence type="ECO:0000256" key="1">
    <source>
        <dbReference type="SAM" id="MobiDB-lite"/>
    </source>
</evidence>
<keyword evidence="2" id="KW-0472">Membrane</keyword>
<feature type="transmembrane region" description="Helical" evidence="2">
    <location>
        <begin position="210"/>
        <end position="228"/>
    </location>
</feature>
<feature type="compositionally biased region" description="Low complexity" evidence="1">
    <location>
        <begin position="94"/>
        <end position="108"/>
    </location>
</feature>
<sequence>MSWRGGTNGRGLPLALDPPDAHVPRARARATQAPDPPVSPPPATEAAETPESAAGAAGSAGAAGDVALAAGVAGSVSAAAASADPERAVPAPPAGAAAAGRGSRNGGNDDSGDGDDDGDDDAAADAADESTPLLFVAAAGSSGPHDVTAGGARVPVLTADGFPDDPPPYYNSDTDSNAEPLPTYAQVVQSSDDDDADWVERCGSCVMSSFFLLLLFGAVFLTLLPLAWDDVPMHMPERPPSIPTRTLVAELALEPTATRAADLPGHTGGWHDHKHRQQRHAQQQRPHTPTADGAAAPAQVDMPASASSYKIAATAAPAKAAAGSPATPPPEPEPLSPHHAPLPLRGPQQPHSPGRQHQKLLQQNHATEQHRPLPQQQQHQQHQPPQHRESPPTQSLEEEEHGDVQAARLRVPRLRRPPPQSVPDRVPA</sequence>
<protein>
    <submittedName>
        <fullName evidence="3">Uncharacterized protein</fullName>
    </submittedName>
</protein>
<feature type="compositionally biased region" description="Low complexity" evidence="1">
    <location>
        <begin position="44"/>
        <end position="83"/>
    </location>
</feature>
<evidence type="ECO:0000313" key="3">
    <source>
        <dbReference type="EMBL" id="KAL2917041.1"/>
    </source>
</evidence>